<dbReference type="PROSITE" id="PS51819">
    <property type="entry name" value="VOC"/>
    <property type="match status" value="1"/>
</dbReference>
<name>A0AAE9XRR9_9PROT</name>
<dbReference type="InterPro" id="IPR029068">
    <property type="entry name" value="Glyas_Bleomycin-R_OHBP_Dase"/>
</dbReference>
<sequence>MTDTNPINLAMIDHVVLRAEDAPRLIAFYCDVLGCRLEKVQEKIGLWQLRAGASLIDIVSVDGTLGQRFDAPRRDAPNMDHFCLQVTPWDGEAILAHLARHEVSSLEIVTRYGALGEGPSIYLDDPEGNSVELKGPAFA</sequence>
<dbReference type="InterPro" id="IPR050383">
    <property type="entry name" value="GlyoxalaseI/FosfomycinResist"/>
</dbReference>
<feature type="domain" description="VOC" evidence="1">
    <location>
        <begin position="11"/>
        <end position="136"/>
    </location>
</feature>
<protein>
    <submittedName>
        <fullName evidence="2">VOC family protein</fullName>
    </submittedName>
</protein>
<dbReference type="InterPro" id="IPR037523">
    <property type="entry name" value="VOC_core"/>
</dbReference>
<gene>
    <name evidence="2" type="ORF">PH603_09360</name>
</gene>
<dbReference type="PANTHER" id="PTHR21366">
    <property type="entry name" value="GLYOXALASE FAMILY PROTEIN"/>
    <property type="match status" value="1"/>
</dbReference>
<evidence type="ECO:0000313" key="3">
    <source>
        <dbReference type="Proteomes" id="UP001217500"/>
    </source>
</evidence>
<dbReference type="Proteomes" id="UP001217500">
    <property type="component" value="Chromosome"/>
</dbReference>
<dbReference type="KEGG" id="gso:PH603_09360"/>
<reference evidence="2" key="1">
    <citation type="submission" date="2023-01" db="EMBL/GenBank/DDBJ databases">
        <title>The genome sequence of Kordiimonadaceae bacterium 6D33.</title>
        <authorList>
            <person name="Liu Y."/>
        </authorList>
    </citation>
    <scope>NUCLEOTIDE SEQUENCE</scope>
    <source>
        <strain evidence="2">6D33</strain>
    </source>
</reference>
<keyword evidence="3" id="KW-1185">Reference proteome</keyword>
<dbReference type="Gene3D" id="3.10.180.10">
    <property type="entry name" value="2,3-Dihydroxybiphenyl 1,2-Dioxygenase, domain 1"/>
    <property type="match status" value="1"/>
</dbReference>
<dbReference type="SUPFAM" id="SSF54593">
    <property type="entry name" value="Glyoxalase/Bleomycin resistance protein/Dihydroxybiphenyl dioxygenase"/>
    <property type="match status" value="1"/>
</dbReference>
<dbReference type="EMBL" id="CP116805">
    <property type="protein sequence ID" value="WCL52745.1"/>
    <property type="molecule type" value="Genomic_DNA"/>
</dbReference>
<dbReference type="PANTHER" id="PTHR21366:SF14">
    <property type="entry name" value="GLYOXALASE DOMAIN-CONTAINING PROTEIN 5"/>
    <property type="match status" value="1"/>
</dbReference>
<evidence type="ECO:0000313" key="2">
    <source>
        <dbReference type="EMBL" id="WCL52745.1"/>
    </source>
</evidence>
<dbReference type="AlphaFoldDB" id="A0AAE9XRR9"/>
<accession>A0AAE9XRR9</accession>
<organism evidence="2 3">
    <name type="scientific">Gimibacter soli</name>
    <dbReference type="NCBI Taxonomy" id="3024400"/>
    <lineage>
        <taxon>Bacteria</taxon>
        <taxon>Pseudomonadati</taxon>
        <taxon>Pseudomonadota</taxon>
        <taxon>Alphaproteobacteria</taxon>
        <taxon>Kordiimonadales</taxon>
        <taxon>Temperatibacteraceae</taxon>
        <taxon>Gimibacter</taxon>
    </lineage>
</organism>
<dbReference type="RefSeq" id="WP_289502130.1">
    <property type="nucleotide sequence ID" value="NZ_CP116805.1"/>
</dbReference>
<dbReference type="InterPro" id="IPR004360">
    <property type="entry name" value="Glyas_Fos-R_dOase_dom"/>
</dbReference>
<dbReference type="Pfam" id="PF00903">
    <property type="entry name" value="Glyoxalase"/>
    <property type="match status" value="1"/>
</dbReference>
<evidence type="ECO:0000259" key="1">
    <source>
        <dbReference type="PROSITE" id="PS51819"/>
    </source>
</evidence>
<proteinExistence type="predicted"/>